<gene>
    <name evidence="2" type="ORF">C1H71_10010</name>
</gene>
<dbReference type="SUPFAM" id="SSF52317">
    <property type="entry name" value="Class I glutamine amidotransferase-like"/>
    <property type="match status" value="1"/>
</dbReference>
<dbReference type="EMBL" id="CP025781">
    <property type="protein sequence ID" value="QBC43850.1"/>
    <property type="molecule type" value="Genomic_DNA"/>
</dbReference>
<reference evidence="2 3" key="1">
    <citation type="submission" date="2018-01" db="EMBL/GenBank/DDBJ databases">
        <title>Genome sequence of Iodobacter sp. strain PCH194 isolated from Indian Trans-Himalaya.</title>
        <authorList>
            <person name="Kumar V."/>
            <person name="Thakur V."/>
            <person name="Kumar S."/>
            <person name="Singh D."/>
        </authorList>
    </citation>
    <scope>NUCLEOTIDE SEQUENCE [LARGE SCALE GENOMIC DNA]</scope>
    <source>
        <strain evidence="2 3">PCH194</strain>
    </source>
</reference>
<evidence type="ECO:0000259" key="1">
    <source>
        <dbReference type="Pfam" id="PF00117"/>
    </source>
</evidence>
<dbReference type="GO" id="GO:0016740">
    <property type="term" value="F:transferase activity"/>
    <property type="evidence" value="ECO:0007669"/>
    <property type="project" value="UniProtKB-KW"/>
</dbReference>
<keyword evidence="3" id="KW-1185">Reference proteome</keyword>
<dbReference type="PROSITE" id="PS51273">
    <property type="entry name" value="GATASE_TYPE_1"/>
    <property type="match status" value="1"/>
</dbReference>
<proteinExistence type="predicted"/>
<dbReference type="InterPro" id="IPR044992">
    <property type="entry name" value="ChyE-like"/>
</dbReference>
<evidence type="ECO:0000313" key="2">
    <source>
        <dbReference type="EMBL" id="QBC43850.1"/>
    </source>
</evidence>
<accession>A0A7G3G8P6</accession>
<organism evidence="2 3">
    <name type="scientific">Iodobacter fluviatilis</name>
    <dbReference type="NCBI Taxonomy" id="537"/>
    <lineage>
        <taxon>Bacteria</taxon>
        <taxon>Pseudomonadati</taxon>
        <taxon>Pseudomonadota</taxon>
        <taxon>Betaproteobacteria</taxon>
        <taxon>Neisseriales</taxon>
        <taxon>Chitinibacteraceae</taxon>
        <taxon>Iodobacter</taxon>
    </lineage>
</organism>
<keyword evidence="2" id="KW-0315">Glutamine amidotransferase</keyword>
<dbReference type="InterPro" id="IPR029062">
    <property type="entry name" value="Class_I_gatase-like"/>
</dbReference>
<dbReference type="PANTHER" id="PTHR42695">
    <property type="entry name" value="GLUTAMINE AMIDOTRANSFERASE YLR126C-RELATED"/>
    <property type="match status" value="1"/>
</dbReference>
<dbReference type="KEGG" id="ifl:C1H71_10010"/>
<keyword evidence="2" id="KW-0808">Transferase</keyword>
<feature type="domain" description="Glutamine amidotransferase" evidence="1">
    <location>
        <begin position="38"/>
        <end position="193"/>
    </location>
</feature>
<dbReference type="GO" id="GO:0005829">
    <property type="term" value="C:cytosol"/>
    <property type="evidence" value="ECO:0007669"/>
    <property type="project" value="TreeGrafter"/>
</dbReference>
<dbReference type="InterPro" id="IPR017926">
    <property type="entry name" value="GATASE"/>
</dbReference>
<evidence type="ECO:0000313" key="3">
    <source>
        <dbReference type="Proteomes" id="UP000515917"/>
    </source>
</evidence>
<name>A0A7G3G8P6_9NEIS</name>
<dbReference type="AlphaFoldDB" id="A0A7G3G8P6"/>
<sequence length="272" mass="30475">MHRINVLITPRCVLVKPIAICRHEATQGPGYLQSFLDKHGVPYRVFAIDAGDTPPRCAAEFSGVVILGSNAGVNDGLAWIKREEALLKDALRLERPILGHCFGGQLLSKSLGGEVRRNSVPQIGWGKVLVTKFDEARQWLGDKRELDLFHWHFDTFEVPRGAKRMLFGYYCMNKGFALGPHLGLQSHLEVTAQSIRQWCAEDRQVLQQWQAQSSVQSEAQILHRLDEKVAVLHQVADHVYRQWLGGVSGALHAHLVRTQRPNGGAGWLEALK</sequence>
<dbReference type="Pfam" id="PF00117">
    <property type="entry name" value="GATase"/>
    <property type="match status" value="1"/>
</dbReference>
<dbReference type="Proteomes" id="UP000515917">
    <property type="component" value="Chromosome"/>
</dbReference>
<dbReference type="CDD" id="cd01741">
    <property type="entry name" value="GATase1_1"/>
    <property type="match status" value="1"/>
</dbReference>
<dbReference type="PANTHER" id="PTHR42695:SF5">
    <property type="entry name" value="GLUTAMINE AMIDOTRANSFERASE YLR126C-RELATED"/>
    <property type="match status" value="1"/>
</dbReference>
<dbReference type="Gene3D" id="3.40.50.880">
    <property type="match status" value="1"/>
</dbReference>
<protein>
    <submittedName>
        <fullName evidence="2">Glutamine amidotransferase</fullName>
    </submittedName>
</protein>